<name>A0AAD5XAM7_9FUNG</name>
<feature type="compositionally biased region" description="Polar residues" evidence="1">
    <location>
        <begin position="12"/>
        <end position="30"/>
    </location>
</feature>
<protein>
    <submittedName>
        <fullName evidence="2">Uncharacterized protein</fullName>
    </submittedName>
</protein>
<dbReference type="EMBL" id="JADGJH010005931">
    <property type="protein sequence ID" value="KAJ3078745.1"/>
    <property type="molecule type" value="Genomic_DNA"/>
</dbReference>
<evidence type="ECO:0000256" key="1">
    <source>
        <dbReference type="SAM" id="MobiDB-lite"/>
    </source>
</evidence>
<gene>
    <name evidence="2" type="ORF">HK100_010627</name>
</gene>
<dbReference type="AlphaFoldDB" id="A0AAD5XAM7"/>
<feature type="compositionally biased region" description="Acidic residues" evidence="1">
    <location>
        <begin position="124"/>
        <end position="134"/>
    </location>
</feature>
<comment type="caution">
    <text evidence="2">The sequence shown here is derived from an EMBL/GenBank/DDBJ whole genome shotgun (WGS) entry which is preliminary data.</text>
</comment>
<proteinExistence type="predicted"/>
<dbReference type="Proteomes" id="UP001211907">
    <property type="component" value="Unassembled WGS sequence"/>
</dbReference>
<reference evidence="2" key="1">
    <citation type="submission" date="2020-05" db="EMBL/GenBank/DDBJ databases">
        <title>Phylogenomic resolution of chytrid fungi.</title>
        <authorList>
            <person name="Stajich J.E."/>
            <person name="Amses K."/>
            <person name="Simmons R."/>
            <person name="Seto K."/>
            <person name="Myers J."/>
            <person name="Bonds A."/>
            <person name="Quandt C.A."/>
            <person name="Barry K."/>
            <person name="Liu P."/>
            <person name="Grigoriev I."/>
            <person name="Longcore J.E."/>
            <person name="James T.Y."/>
        </authorList>
    </citation>
    <scope>NUCLEOTIDE SEQUENCE</scope>
    <source>
        <strain evidence="2">JEL0513</strain>
    </source>
</reference>
<evidence type="ECO:0000313" key="3">
    <source>
        <dbReference type="Proteomes" id="UP001211907"/>
    </source>
</evidence>
<accession>A0AAD5XAM7</accession>
<feature type="region of interest" description="Disordered" evidence="1">
    <location>
        <begin position="47"/>
        <end position="69"/>
    </location>
</feature>
<keyword evidence="3" id="KW-1185">Reference proteome</keyword>
<feature type="region of interest" description="Disordered" evidence="1">
    <location>
        <begin position="89"/>
        <end position="134"/>
    </location>
</feature>
<feature type="compositionally biased region" description="Polar residues" evidence="1">
    <location>
        <begin position="50"/>
        <end position="62"/>
    </location>
</feature>
<evidence type="ECO:0000313" key="2">
    <source>
        <dbReference type="EMBL" id="KAJ3078745.1"/>
    </source>
</evidence>
<sequence>MTRKKETDDAINYSSPATKSTPAITSPTLSASTVTCSTPTTQIAYGASSLPGTPSSLVSVTPTPKGVGKRQADFMETNTISNFSIASTTVAASEQEQEEEQEQANKTEYVGNGSGTRGKSTGYDELDLDLDQHD</sequence>
<feature type="region of interest" description="Disordered" evidence="1">
    <location>
        <begin position="1"/>
        <end position="30"/>
    </location>
</feature>
<organism evidence="2 3">
    <name type="scientific">Physocladia obscura</name>
    <dbReference type="NCBI Taxonomy" id="109957"/>
    <lineage>
        <taxon>Eukaryota</taxon>
        <taxon>Fungi</taxon>
        <taxon>Fungi incertae sedis</taxon>
        <taxon>Chytridiomycota</taxon>
        <taxon>Chytridiomycota incertae sedis</taxon>
        <taxon>Chytridiomycetes</taxon>
        <taxon>Chytridiales</taxon>
        <taxon>Chytriomycetaceae</taxon>
        <taxon>Physocladia</taxon>
    </lineage>
</organism>